<feature type="compositionally biased region" description="Basic and acidic residues" evidence="1">
    <location>
        <begin position="37"/>
        <end position="54"/>
    </location>
</feature>
<comment type="caution">
    <text evidence="3">The sequence shown here is derived from an EMBL/GenBank/DDBJ whole genome shotgun (WGS) entry which is preliminary data.</text>
</comment>
<evidence type="ECO:0000313" key="3">
    <source>
        <dbReference type="EMBL" id="KRL61548.1"/>
    </source>
</evidence>
<evidence type="ECO:0000256" key="1">
    <source>
        <dbReference type="SAM" id="MobiDB-lite"/>
    </source>
</evidence>
<proteinExistence type="predicted"/>
<accession>A0A0R1RWX9</accession>
<evidence type="ECO:0000313" key="4">
    <source>
        <dbReference type="Proteomes" id="UP000051264"/>
    </source>
</evidence>
<sequence length="62" mass="6655">MKIKKVLISGLLLGLMLNLAGCGGSPGKSQKKSSSVKTEKKVNQSSKQIKDKSNEVVVKVKR</sequence>
<dbReference type="STRING" id="1423747.FC69_GL000633"/>
<gene>
    <name evidence="3" type="ORF">FC69_GL000633</name>
</gene>
<organism evidence="3 4">
    <name type="scientific">Latilactobacillus fuchuensis DSM 14340 = JCM 11249</name>
    <dbReference type="NCBI Taxonomy" id="1423747"/>
    <lineage>
        <taxon>Bacteria</taxon>
        <taxon>Bacillati</taxon>
        <taxon>Bacillota</taxon>
        <taxon>Bacilli</taxon>
        <taxon>Lactobacillales</taxon>
        <taxon>Lactobacillaceae</taxon>
        <taxon>Latilactobacillus</taxon>
    </lineage>
</organism>
<name>A0A0R1RWX9_9LACO</name>
<feature type="region of interest" description="Disordered" evidence="1">
    <location>
        <begin position="24"/>
        <end position="62"/>
    </location>
</feature>
<feature type="signal peptide" evidence="2">
    <location>
        <begin position="1"/>
        <end position="20"/>
    </location>
</feature>
<protein>
    <submittedName>
        <fullName evidence="3">Uncharacterized protein</fullName>
    </submittedName>
</protein>
<keyword evidence="2" id="KW-0732">Signal</keyword>
<dbReference type="EMBL" id="AZEX01000017">
    <property type="protein sequence ID" value="KRL61548.1"/>
    <property type="molecule type" value="Genomic_DNA"/>
</dbReference>
<dbReference type="RefSeq" id="WP_025083848.1">
    <property type="nucleotide sequence ID" value="NZ_AZEX01000017.1"/>
</dbReference>
<reference evidence="3 4" key="1">
    <citation type="journal article" date="2015" name="Genome Announc.">
        <title>Expanding the biotechnology potential of lactobacilli through comparative genomics of 213 strains and associated genera.</title>
        <authorList>
            <person name="Sun Z."/>
            <person name="Harris H.M."/>
            <person name="McCann A."/>
            <person name="Guo C."/>
            <person name="Argimon S."/>
            <person name="Zhang W."/>
            <person name="Yang X."/>
            <person name="Jeffery I.B."/>
            <person name="Cooney J.C."/>
            <person name="Kagawa T.F."/>
            <person name="Liu W."/>
            <person name="Song Y."/>
            <person name="Salvetti E."/>
            <person name="Wrobel A."/>
            <person name="Rasinkangas P."/>
            <person name="Parkhill J."/>
            <person name="Rea M.C."/>
            <person name="O'Sullivan O."/>
            <person name="Ritari J."/>
            <person name="Douillard F.P."/>
            <person name="Paul Ross R."/>
            <person name="Yang R."/>
            <person name="Briner A.E."/>
            <person name="Felis G.E."/>
            <person name="de Vos W.M."/>
            <person name="Barrangou R."/>
            <person name="Klaenhammer T.R."/>
            <person name="Caufield P.W."/>
            <person name="Cui Y."/>
            <person name="Zhang H."/>
            <person name="O'Toole P.W."/>
        </authorList>
    </citation>
    <scope>NUCLEOTIDE SEQUENCE [LARGE SCALE GENOMIC DNA]</scope>
    <source>
        <strain evidence="3 4">DSM 14340</strain>
    </source>
</reference>
<dbReference type="PATRIC" id="fig|1423747.3.peg.648"/>
<dbReference type="Proteomes" id="UP000051264">
    <property type="component" value="Unassembled WGS sequence"/>
</dbReference>
<feature type="chain" id="PRO_5039494988" evidence="2">
    <location>
        <begin position="21"/>
        <end position="62"/>
    </location>
</feature>
<dbReference type="AlphaFoldDB" id="A0A0R1RWX9"/>
<evidence type="ECO:0000256" key="2">
    <source>
        <dbReference type="SAM" id="SignalP"/>
    </source>
</evidence>